<dbReference type="CDD" id="cd00995">
    <property type="entry name" value="PBP2_NikA_DppA_OppA_like"/>
    <property type="match status" value="1"/>
</dbReference>
<sequence>MAEHILTRRQVLVAGAAAGALALTGCGGRGGGSRPAGAGAPTDEGTPQRGGELRIPLTQEPIAPAFDMGTRAAGSVGTAAISTLAYNGLVEVVDGEVVPQLALSWEQPEPTRYVFDLRTDVEFHDGTPFDAAAVKANFDRLMAPGSDAVNLPPFLESVTVLGGHQVEFRLAQPAAAFLGSLRRGRVMMMSPTAVEQYAQTDPFKASVGTGPYQFSEYRPGDRIGLERFDGYWAGTNHLDAITFTIIPTTSTQIQAFLNGEFDLIGVVPAQVGQVTRDPSVVIHEFVGNTFNYLTFNQARAPFDNPDVRRAFSAALDREGIAQGVYNGYAEPASGPFSPAIGDAYQDLSDVVAQSYAPDEARRWLQQSGFDTGATVRFDSFTQAPWGSEADAMTAQLQEIGLDIKLEKQDFGSWADLIYTAKDFTMFNSGQTTRTVDPDEVLYPLAHSSGDLNVFGLADPELDSLLDQARAEGDPGIRAEMYHDIARNVAENAHAAFTVWPKEIIAASPNVKGLTFYAGGTHSTEGCWLSS</sequence>
<dbReference type="Gene3D" id="3.40.190.10">
    <property type="entry name" value="Periplasmic binding protein-like II"/>
    <property type="match status" value="1"/>
</dbReference>
<accession>A0A1H5MIM1</accession>
<dbReference type="Gene3D" id="3.90.76.10">
    <property type="entry name" value="Dipeptide-binding Protein, Domain 1"/>
    <property type="match status" value="1"/>
</dbReference>
<dbReference type="Pfam" id="PF00496">
    <property type="entry name" value="SBP_bac_5"/>
    <property type="match status" value="1"/>
</dbReference>
<dbReference type="Gene3D" id="3.10.105.10">
    <property type="entry name" value="Dipeptide-binding Protein, Domain 3"/>
    <property type="match status" value="1"/>
</dbReference>
<evidence type="ECO:0000313" key="6">
    <source>
        <dbReference type="EMBL" id="SEE89043.1"/>
    </source>
</evidence>
<proteinExistence type="inferred from homology"/>
<dbReference type="GO" id="GO:0015833">
    <property type="term" value="P:peptide transport"/>
    <property type="evidence" value="ECO:0007669"/>
    <property type="project" value="TreeGrafter"/>
</dbReference>
<dbReference type="STRING" id="561176.SAMN04488561_3198"/>
<dbReference type="InterPro" id="IPR030678">
    <property type="entry name" value="Peptide/Ni-bd"/>
</dbReference>
<dbReference type="GO" id="GO:0043190">
    <property type="term" value="C:ATP-binding cassette (ABC) transporter complex"/>
    <property type="evidence" value="ECO:0007669"/>
    <property type="project" value="InterPro"/>
</dbReference>
<protein>
    <submittedName>
        <fullName evidence="6">Peptide/nickel transport system substrate-binding protein</fullName>
    </submittedName>
</protein>
<dbReference type="PROSITE" id="PS51318">
    <property type="entry name" value="TAT"/>
    <property type="match status" value="1"/>
</dbReference>
<dbReference type="PANTHER" id="PTHR30290:SF9">
    <property type="entry name" value="OLIGOPEPTIDE-BINDING PROTEIN APPA"/>
    <property type="match status" value="1"/>
</dbReference>
<evidence type="ECO:0000256" key="1">
    <source>
        <dbReference type="ARBA" id="ARBA00005695"/>
    </source>
</evidence>
<gene>
    <name evidence="6" type="ORF">SAMN04488561_3198</name>
</gene>
<evidence type="ECO:0000256" key="4">
    <source>
        <dbReference type="SAM" id="MobiDB-lite"/>
    </source>
</evidence>
<dbReference type="PANTHER" id="PTHR30290">
    <property type="entry name" value="PERIPLASMIC BINDING COMPONENT OF ABC TRANSPORTER"/>
    <property type="match status" value="1"/>
</dbReference>
<dbReference type="InterPro" id="IPR006311">
    <property type="entry name" value="TAT_signal"/>
</dbReference>
<keyword evidence="3" id="KW-0732">Signal</keyword>
<dbReference type="InterPro" id="IPR039424">
    <property type="entry name" value="SBP_5"/>
</dbReference>
<keyword evidence="2" id="KW-0813">Transport</keyword>
<evidence type="ECO:0000259" key="5">
    <source>
        <dbReference type="Pfam" id="PF00496"/>
    </source>
</evidence>
<evidence type="ECO:0000313" key="7">
    <source>
        <dbReference type="Proteomes" id="UP000181980"/>
    </source>
</evidence>
<feature type="region of interest" description="Disordered" evidence="4">
    <location>
        <begin position="29"/>
        <end position="51"/>
    </location>
</feature>
<name>A0A1H5MIM1_9ACTN</name>
<evidence type="ECO:0000256" key="2">
    <source>
        <dbReference type="ARBA" id="ARBA00022448"/>
    </source>
</evidence>
<evidence type="ECO:0000256" key="3">
    <source>
        <dbReference type="ARBA" id="ARBA00022729"/>
    </source>
</evidence>
<feature type="domain" description="Solute-binding protein family 5" evidence="5">
    <location>
        <begin position="96"/>
        <end position="450"/>
    </location>
</feature>
<comment type="similarity">
    <text evidence="1">Belongs to the bacterial solute-binding protein 5 family.</text>
</comment>
<dbReference type="AlphaFoldDB" id="A0A1H5MIM1"/>
<dbReference type="EMBL" id="FNUC01000003">
    <property type="protein sequence ID" value="SEE89043.1"/>
    <property type="molecule type" value="Genomic_DNA"/>
</dbReference>
<dbReference type="Proteomes" id="UP000181980">
    <property type="component" value="Unassembled WGS sequence"/>
</dbReference>
<dbReference type="PIRSF" id="PIRSF002741">
    <property type="entry name" value="MppA"/>
    <property type="match status" value="1"/>
</dbReference>
<dbReference type="InterPro" id="IPR000914">
    <property type="entry name" value="SBP_5_dom"/>
</dbReference>
<organism evidence="6 7">
    <name type="scientific">Jiangella alba</name>
    <dbReference type="NCBI Taxonomy" id="561176"/>
    <lineage>
        <taxon>Bacteria</taxon>
        <taxon>Bacillati</taxon>
        <taxon>Actinomycetota</taxon>
        <taxon>Actinomycetes</taxon>
        <taxon>Jiangellales</taxon>
        <taxon>Jiangellaceae</taxon>
        <taxon>Jiangella</taxon>
    </lineage>
</organism>
<dbReference type="SUPFAM" id="SSF53850">
    <property type="entry name" value="Periplasmic binding protein-like II"/>
    <property type="match status" value="1"/>
</dbReference>
<dbReference type="RefSeq" id="WP_069111738.1">
    <property type="nucleotide sequence ID" value="NZ_FNUC01000003.1"/>
</dbReference>
<reference evidence="7" key="1">
    <citation type="submission" date="2016-10" db="EMBL/GenBank/DDBJ databases">
        <authorList>
            <person name="Varghese N."/>
            <person name="Submissions S."/>
        </authorList>
    </citation>
    <scope>NUCLEOTIDE SEQUENCE [LARGE SCALE GENOMIC DNA]</scope>
    <source>
        <strain evidence="7">DSM 45237</strain>
    </source>
</reference>
<keyword evidence="7" id="KW-1185">Reference proteome</keyword>
<dbReference type="GO" id="GO:1904680">
    <property type="term" value="F:peptide transmembrane transporter activity"/>
    <property type="evidence" value="ECO:0007669"/>
    <property type="project" value="TreeGrafter"/>
</dbReference>
<dbReference type="GO" id="GO:0042597">
    <property type="term" value="C:periplasmic space"/>
    <property type="evidence" value="ECO:0007669"/>
    <property type="project" value="UniProtKB-ARBA"/>
</dbReference>